<proteinExistence type="predicted"/>
<dbReference type="RefSeq" id="WP_341598641.1">
    <property type="nucleotide sequence ID" value="NZ_JBAKAZ010000060.1"/>
</dbReference>
<gene>
    <name evidence="1" type="ORF">V6256_12930</name>
</gene>
<dbReference type="InterPro" id="IPR027417">
    <property type="entry name" value="P-loop_NTPase"/>
</dbReference>
<comment type="caution">
    <text evidence="1">The sequence shown here is derived from an EMBL/GenBank/DDBJ whole genome shotgun (WGS) entry which is preliminary data.</text>
</comment>
<sequence length="138" mass="15607">MLSRSIEATRTNPYLLNDYDQTVKENGTLVHVHYQENNYHSLLSHIQNQQDQGWILFLAPPGKPNTAFLKNAGIDKSRILMIDSSKVGDHLSLLSTLLTSDNYCTVVTWVDELTTTTRLLIEANASQTNTSCFIYCKQ</sequence>
<evidence type="ECO:0008006" key="3">
    <source>
        <dbReference type="Google" id="ProtNLM"/>
    </source>
</evidence>
<dbReference type="SUPFAM" id="SSF52540">
    <property type="entry name" value="P-loop containing nucleoside triphosphate hydrolases"/>
    <property type="match status" value="1"/>
</dbReference>
<keyword evidence="2" id="KW-1185">Reference proteome</keyword>
<accession>A0ABU9GT52</accession>
<dbReference type="Proteomes" id="UP001369082">
    <property type="component" value="Unassembled WGS sequence"/>
</dbReference>
<protein>
    <recommendedName>
        <fullName evidence="3">Cell division inhibitor SulA</fullName>
    </recommendedName>
</protein>
<organism evidence="1 2">
    <name type="scientific">Psychromonas aquatilis</name>
    <dbReference type="NCBI Taxonomy" id="2005072"/>
    <lineage>
        <taxon>Bacteria</taxon>
        <taxon>Pseudomonadati</taxon>
        <taxon>Pseudomonadota</taxon>
        <taxon>Gammaproteobacteria</taxon>
        <taxon>Alteromonadales</taxon>
        <taxon>Psychromonadaceae</taxon>
        <taxon>Psychromonas</taxon>
    </lineage>
</organism>
<evidence type="ECO:0000313" key="1">
    <source>
        <dbReference type="EMBL" id="MEL0630514.1"/>
    </source>
</evidence>
<reference evidence="1 2" key="1">
    <citation type="submission" date="2024-02" db="EMBL/GenBank/DDBJ databases">
        <title>Bacteria isolated from the canopy kelp, Nereocystis luetkeana.</title>
        <authorList>
            <person name="Pfister C.A."/>
            <person name="Younker I.T."/>
            <person name="Light S.H."/>
        </authorList>
    </citation>
    <scope>NUCLEOTIDE SEQUENCE [LARGE SCALE GENOMIC DNA]</scope>
    <source>
        <strain evidence="1 2">TI.1.05</strain>
    </source>
</reference>
<dbReference type="EMBL" id="JBAKAZ010000060">
    <property type="protein sequence ID" value="MEL0630514.1"/>
    <property type="molecule type" value="Genomic_DNA"/>
</dbReference>
<evidence type="ECO:0000313" key="2">
    <source>
        <dbReference type="Proteomes" id="UP001369082"/>
    </source>
</evidence>
<dbReference type="Gene3D" id="3.40.50.300">
    <property type="entry name" value="P-loop containing nucleotide triphosphate hydrolases"/>
    <property type="match status" value="1"/>
</dbReference>
<name>A0ABU9GT52_9GAMM</name>